<accession>A0ABR9RXV2</accession>
<feature type="non-terminal residue" evidence="2">
    <location>
        <position position="81"/>
    </location>
</feature>
<proteinExistence type="predicted"/>
<gene>
    <name evidence="2" type="ORF">IEQ44_16395</name>
</gene>
<comment type="caution">
    <text evidence="2">The sequence shown here is derived from an EMBL/GenBank/DDBJ whole genome shotgun (WGS) entry which is preliminary data.</text>
</comment>
<reference evidence="2 3" key="1">
    <citation type="submission" date="2020-10" db="EMBL/GenBank/DDBJ databases">
        <title>Nocardioides sp. isolated from sludge.</title>
        <authorList>
            <person name="Zhang X."/>
        </authorList>
    </citation>
    <scope>NUCLEOTIDE SEQUENCE [LARGE SCALE GENOMIC DNA]</scope>
    <source>
        <strain evidence="2 3">Y6</strain>
    </source>
</reference>
<keyword evidence="1" id="KW-0472">Membrane</keyword>
<evidence type="ECO:0000313" key="2">
    <source>
        <dbReference type="EMBL" id="MBE7326210.1"/>
    </source>
</evidence>
<protein>
    <submittedName>
        <fullName evidence="2">MFS transporter</fullName>
    </submittedName>
</protein>
<feature type="transmembrane region" description="Helical" evidence="1">
    <location>
        <begin position="51"/>
        <end position="68"/>
    </location>
</feature>
<dbReference type="EMBL" id="JADCSA010000982">
    <property type="protein sequence ID" value="MBE7326210.1"/>
    <property type="molecule type" value="Genomic_DNA"/>
</dbReference>
<organism evidence="2 3">
    <name type="scientific">Nocardioides malaquae</name>
    <dbReference type="NCBI Taxonomy" id="2773426"/>
    <lineage>
        <taxon>Bacteria</taxon>
        <taxon>Bacillati</taxon>
        <taxon>Actinomycetota</taxon>
        <taxon>Actinomycetes</taxon>
        <taxon>Propionibacteriales</taxon>
        <taxon>Nocardioidaceae</taxon>
        <taxon>Nocardioides</taxon>
    </lineage>
</organism>
<feature type="non-terminal residue" evidence="2">
    <location>
        <position position="1"/>
    </location>
</feature>
<sequence>FNPVGLIFGLLVAQQFVLKNLKSDDISDFSALDEASKILIKTSDLMVIRNPYVILGLVIIGVFVLFLVSKMPQSKDEGTTP</sequence>
<keyword evidence="1" id="KW-1133">Transmembrane helix</keyword>
<dbReference type="Gene3D" id="1.20.1250.20">
    <property type="entry name" value="MFS general substrate transporter like domains"/>
    <property type="match status" value="1"/>
</dbReference>
<keyword evidence="1" id="KW-0812">Transmembrane</keyword>
<dbReference type="InterPro" id="IPR036259">
    <property type="entry name" value="MFS_trans_sf"/>
</dbReference>
<keyword evidence="3" id="KW-1185">Reference proteome</keyword>
<dbReference type="Proteomes" id="UP000756387">
    <property type="component" value="Unassembled WGS sequence"/>
</dbReference>
<evidence type="ECO:0000256" key="1">
    <source>
        <dbReference type="SAM" id="Phobius"/>
    </source>
</evidence>
<evidence type="ECO:0000313" key="3">
    <source>
        <dbReference type="Proteomes" id="UP000756387"/>
    </source>
</evidence>
<name>A0ABR9RXV2_9ACTN</name>